<evidence type="ECO:0000313" key="2">
    <source>
        <dbReference type="Proteomes" id="UP000193781"/>
    </source>
</evidence>
<comment type="caution">
    <text evidence="1">The sequence shown here is derived from an EMBL/GenBank/DDBJ whole genome shotgun (WGS) entry which is preliminary data.</text>
</comment>
<accession>A0A1X1ZET4</accession>
<reference evidence="1 2" key="1">
    <citation type="submission" date="2016-01" db="EMBL/GenBank/DDBJ databases">
        <title>The new phylogeny of the genus Mycobacterium.</title>
        <authorList>
            <person name="Tarcisio F."/>
            <person name="Conor M."/>
            <person name="Antonella G."/>
            <person name="Elisabetta G."/>
            <person name="Giulia F.S."/>
            <person name="Sara T."/>
            <person name="Anna F."/>
            <person name="Clotilde B."/>
            <person name="Roberto B."/>
            <person name="Veronica D.S."/>
            <person name="Fabio R."/>
            <person name="Monica P."/>
            <person name="Olivier J."/>
            <person name="Enrico T."/>
            <person name="Nicola S."/>
        </authorList>
    </citation>
    <scope>NUCLEOTIDE SEQUENCE [LARGE SCALE GENOMIC DNA]</scope>
    <source>
        <strain evidence="1 2">DSM 44803</strain>
    </source>
</reference>
<dbReference type="EMBL" id="LQPH01000125">
    <property type="protein sequence ID" value="ORW21894.1"/>
    <property type="molecule type" value="Genomic_DNA"/>
</dbReference>
<dbReference type="Proteomes" id="UP000193781">
    <property type="component" value="Unassembled WGS sequence"/>
</dbReference>
<proteinExistence type="predicted"/>
<name>A0A1X1ZET4_9MYCO</name>
<sequence>MNVGPAAYHPDQKGLIDMTDIDYCQGWYFIDPADGKRRKMRFRQTVDGIGQLVAVVAKAYDRENGDEIAITRPEVQISEVEAAINGFENWASHYVSPIKRSVDLALIRDRIRAAGLT</sequence>
<gene>
    <name evidence="1" type="ORF">AWC17_05975</name>
</gene>
<dbReference type="AlphaFoldDB" id="A0A1X1ZET4"/>
<evidence type="ECO:0000313" key="1">
    <source>
        <dbReference type="EMBL" id="ORW21894.1"/>
    </source>
</evidence>
<keyword evidence="2" id="KW-1185">Reference proteome</keyword>
<organism evidence="1 2">
    <name type="scientific">Mycobacterium nebraskense</name>
    <dbReference type="NCBI Taxonomy" id="244292"/>
    <lineage>
        <taxon>Bacteria</taxon>
        <taxon>Bacillati</taxon>
        <taxon>Actinomycetota</taxon>
        <taxon>Actinomycetes</taxon>
        <taxon>Mycobacteriales</taxon>
        <taxon>Mycobacteriaceae</taxon>
        <taxon>Mycobacterium</taxon>
    </lineage>
</organism>
<protein>
    <submittedName>
        <fullName evidence="1">Uncharacterized protein</fullName>
    </submittedName>
</protein>